<sequence length="490" mass="56035">MRIESIDKIYLFDIVHGADRFREDLVSLGFNCEVIDVYKQGELRYNISKKDLVVAPVHLSRDNPYLKKALKSGCTIINHHQMLNYIFKSKNYLRDSIKIEITGTIGKTSTLSILYSILESSNPDYRILLHTSIGTFYLYRNKIKEVGRLSIAPASILPVVRQALFDKFYPDFAIFEISLGFSGIGDINIVSSLKEDYTIASNTKWASIVKLESIQNINDGSTVIVPSDIDKDLINCFDNLNIIRFGVYQNDYDYNPDLTNNIHRDDLSKKDEGIVYIKDNNIGDCDGRVIVYNNIKILDTSRSNIRRSGSINLSLMNLLPIQEEFYIQSLLSSITAALSLNVDDTDITDFLVNFSGVEGRMDLKMIDGIYLLNNSNSGVRLIHLDKILKDRSIFVNPLTNNRRRLVLIIGEETKYICNGLDKNDFYRILNDYKECFDLILIIKDKNCDDDHEKDVISDYTLFKTMNDGIKYALSLLDKGDMIISFVKRWG</sequence>
<evidence type="ECO:0000313" key="2">
    <source>
        <dbReference type="Proteomes" id="UP000317158"/>
    </source>
</evidence>
<name>A0A520KR38_METT2</name>
<evidence type="ECO:0008006" key="3">
    <source>
        <dbReference type="Google" id="ProtNLM"/>
    </source>
</evidence>
<dbReference type="Proteomes" id="UP000317158">
    <property type="component" value="Unassembled WGS sequence"/>
</dbReference>
<dbReference type="AlphaFoldDB" id="A0A520KR38"/>
<evidence type="ECO:0000313" key="1">
    <source>
        <dbReference type="EMBL" id="RZN64041.1"/>
    </source>
</evidence>
<dbReference type="InterPro" id="IPR036565">
    <property type="entry name" value="Mur-like_cat_sf"/>
</dbReference>
<gene>
    <name evidence="1" type="ORF">EF806_05320</name>
</gene>
<proteinExistence type="predicted"/>
<accession>A0A520KR38</accession>
<dbReference type="SUPFAM" id="SSF53623">
    <property type="entry name" value="MurD-like peptide ligases, catalytic domain"/>
    <property type="match status" value="1"/>
</dbReference>
<organism evidence="1 2">
    <name type="scientific">Methanoliparum thermophilum</name>
    <dbReference type="NCBI Taxonomy" id="2491083"/>
    <lineage>
        <taxon>Archaea</taxon>
        <taxon>Methanobacteriati</taxon>
        <taxon>Methanobacteriota</taxon>
        <taxon>Candidatus Methanoliparia</taxon>
        <taxon>Candidatus Methanoliparales</taxon>
        <taxon>Candidatus Methanoliparaceae</taxon>
        <taxon>Candidatus Methanoliparum</taxon>
    </lineage>
</organism>
<protein>
    <recommendedName>
        <fullName evidence="3">Coenzyme F430 synthase</fullName>
    </recommendedName>
</protein>
<dbReference type="GO" id="GO:0005524">
    <property type="term" value="F:ATP binding"/>
    <property type="evidence" value="ECO:0007669"/>
    <property type="project" value="InterPro"/>
</dbReference>
<dbReference type="Gene3D" id="3.40.1190.10">
    <property type="entry name" value="Mur-like, catalytic domain"/>
    <property type="match status" value="1"/>
</dbReference>
<comment type="caution">
    <text evidence="1">The sequence shown here is derived from an EMBL/GenBank/DDBJ whole genome shotgun (WGS) entry which is preliminary data.</text>
</comment>
<reference evidence="1 2" key="1">
    <citation type="journal article" date="2019" name="Nat. Microbiol.">
        <title>Wide diversity of methane and short-chain alkane metabolisms in uncultured archaea.</title>
        <authorList>
            <person name="Borrel G."/>
            <person name="Adam P.S."/>
            <person name="McKay L.J."/>
            <person name="Chen L.X."/>
            <person name="Sierra-Garcia I.N."/>
            <person name="Sieber C.M."/>
            <person name="Letourneur Q."/>
            <person name="Ghozlane A."/>
            <person name="Andersen G.L."/>
            <person name="Li W.J."/>
            <person name="Hallam S.J."/>
            <person name="Muyzer G."/>
            <person name="de Oliveira V.M."/>
            <person name="Inskeep W.P."/>
            <person name="Banfield J.F."/>
            <person name="Gribaldo S."/>
        </authorList>
    </citation>
    <scope>NUCLEOTIDE SEQUENCE [LARGE SCALE GENOMIC DNA]</scope>
    <source>
        <strain evidence="1">NM1a</strain>
    </source>
</reference>
<dbReference type="EMBL" id="RXIF01000010">
    <property type="protein sequence ID" value="RZN64041.1"/>
    <property type="molecule type" value="Genomic_DNA"/>
</dbReference>